<dbReference type="InterPro" id="IPR020013">
    <property type="entry name" value="Flagellar_FlgE/F/G"/>
</dbReference>
<dbReference type="PANTHER" id="PTHR30435">
    <property type="entry name" value="FLAGELLAR PROTEIN"/>
    <property type="match status" value="1"/>
</dbReference>
<dbReference type="NCBIfam" id="TIGR03506">
    <property type="entry name" value="FlgEFG_subfam"/>
    <property type="match status" value="1"/>
</dbReference>
<dbReference type="AlphaFoldDB" id="A0A8I0DPW4"/>
<dbReference type="GO" id="GO:0009425">
    <property type="term" value="C:bacterial-type flagellum basal body"/>
    <property type="evidence" value="ECO:0007669"/>
    <property type="project" value="UniProtKB-SubCell"/>
</dbReference>
<evidence type="ECO:0000313" key="7">
    <source>
        <dbReference type="Proteomes" id="UP000662088"/>
    </source>
</evidence>
<feature type="domain" description="Flagellar basal body rod protein N-terminal" evidence="3">
    <location>
        <begin position="7"/>
        <end position="35"/>
    </location>
</feature>
<dbReference type="SUPFAM" id="SSF117143">
    <property type="entry name" value="Flagellar hook protein flgE"/>
    <property type="match status" value="1"/>
</dbReference>
<proteinExistence type="inferred from homology"/>
<dbReference type="RefSeq" id="WP_022169187.1">
    <property type="nucleotide sequence ID" value="NZ_JACOOQ010000019.1"/>
</dbReference>
<dbReference type="GO" id="GO:0071978">
    <property type="term" value="P:bacterial-type flagellum-dependent swarming motility"/>
    <property type="evidence" value="ECO:0007669"/>
    <property type="project" value="TreeGrafter"/>
</dbReference>
<evidence type="ECO:0000259" key="4">
    <source>
        <dbReference type="Pfam" id="PF06429"/>
    </source>
</evidence>
<dbReference type="InterPro" id="IPR037925">
    <property type="entry name" value="FlgE/F/G-like"/>
</dbReference>
<evidence type="ECO:0000313" key="6">
    <source>
        <dbReference type="EMBL" id="MBC5640917.1"/>
    </source>
</evidence>
<dbReference type="PROSITE" id="PS00588">
    <property type="entry name" value="FLAGELLA_BB_ROD"/>
    <property type="match status" value="1"/>
</dbReference>
<evidence type="ECO:0000256" key="1">
    <source>
        <dbReference type="ARBA" id="ARBA00009677"/>
    </source>
</evidence>
<accession>A0A8I0DPW4</accession>
<keyword evidence="6" id="KW-0282">Flagellum</keyword>
<dbReference type="EMBL" id="JACOOQ010000019">
    <property type="protein sequence ID" value="MBC5640917.1"/>
    <property type="molecule type" value="Genomic_DNA"/>
</dbReference>
<dbReference type="InterPro" id="IPR053967">
    <property type="entry name" value="LlgE_F_G-like_D1"/>
</dbReference>
<name>A0A8I0DPW4_9CLOT</name>
<evidence type="ECO:0000259" key="3">
    <source>
        <dbReference type="Pfam" id="PF00460"/>
    </source>
</evidence>
<keyword evidence="2" id="KW-0975">Bacterial flagellum</keyword>
<evidence type="ECO:0000259" key="5">
    <source>
        <dbReference type="Pfam" id="PF22692"/>
    </source>
</evidence>
<dbReference type="Proteomes" id="UP000662088">
    <property type="component" value="Unassembled WGS sequence"/>
</dbReference>
<comment type="caution">
    <text evidence="6">The sequence shown here is derived from an EMBL/GenBank/DDBJ whole genome shotgun (WGS) entry which is preliminary data.</text>
</comment>
<dbReference type="Pfam" id="PF00460">
    <property type="entry name" value="Flg_bb_rod"/>
    <property type="match status" value="1"/>
</dbReference>
<organism evidence="6 7">
    <name type="scientific">Clostridium lentum</name>
    <dbReference type="NCBI Taxonomy" id="2763037"/>
    <lineage>
        <taxon>Bacteria</taxon>
        <taxon>Bacillati</taxon>
        <taxon>Bacillota</taxon>
        <taxon>Clostridia</taxon>
        <taxon>Eubacteriales</taxon>
        <taxon>Clostridiaceae</taxon>
        <taxon>Clostridium</taxon>
    </lineage>
</organism>
<dbReference type="InterPro" id="IPR010930">
    <property type="entry name" value="Flg_bb/hook_C_dom"/>
</dbReference>
<keyword evidence="6" id="KW-0969">Cilium</keyword>
<dbReference type="Pfam" id="PF22692">
    <property type="entry name" value="LlgE_F_G_D1"/>
    <property type="match status" value="1"/>
</dbReference>
<evidence type="ECO:0000256" key="2">
    <source>
        <dbReference type="RuleBase" id="RU362116"/>
    </source>
</evidence>
<comment type="similarity">
    <text evidence="1 2">Belongs to the flagella basal body rod proteins family.</text>
</comment>
<sequence>MLTTLWTSKSGLNANQEKLDVISNNIANVNTTGYKKVNAGFKDLISSSLDEWGNPLNDKTATVGSGVKAGNFTKDNSQGGLQTTNQKTDLALDGEGYFKVISSNGTEYYTRDGSFKLDSYGRLVTANGNILEVQYANGYSQNNTGLTADNFTINKKGEIFAENNGNFEKVGEIAVYTAVGNDAFTSVGDNLFKELNGVQVYRTLDADMYQGYLEASNVDLSQEMTDMIVTQRAFQLSSKGITAADEMWEMINNLR</sequence>
<gene>
    <name evidence="6" type="primary">flgG</name>
    <name evidence="6" type="ORF">H8R92_10875</name>
</gene>
<keyword evidence="7" id="KW-1185">Reference proteome</keyword>
<dbReference type="PANTHER" id="PTHR30435:SF19">
    <property type="entry name" value="FLAGELLAR BASAL-BODY ROD PROTEIN FLGG"/>
    <property type="match status" value="1"/>
</dbReference>
<comment type="subcellular location">
    <subcellularLocation>
        <location evidence="2">Bacterial flagellum basal body</location>
    </subcellularLocation>
</comment>
<reference evidence="6" key="1">
    <citation type="submission" date="2020-08" db="EMBL/GenBank/DDBJ databases">
        <title>Genome public.</title>
        <authorList>
            <person name="Liu C."/>
            <person name="Sun Q."/>
        </authorList>
    </citation>
    <scope>NUCLEOTIDE SEQUENCE</scope>
    <source>
        <strain evidence="6">NSJ-42</strain>
    </source>
</reference>
<dbReference type="InterPro" id="IPR001444">
    <property type="entry name" value="Flag_bb_rod_N"/>
</dbReference>
<feature type="domain" description="Flagellar basal-body/hook protein C-terminal" evidence="4">
    <location>
        <begin position="210"/>
        <end position="254"/>
    </location>
</feature>
<keyword evidence="6" id="KW-0966">Cell projection</keyword>
<dbReference type="InterPro" id="IPR019776">
    <property type="entry name" value="Flagellar_basal_body_rod_CS"/>
</dbReference>
<dbReference type="Pfam" id="PF06429">
    <property type="entry name" value="Flg_bbr_C"/>
    <property type="match status" value="1"/>
</dbReference>
<protein>
    <submittedName>
        <fullName evidence="6">Flagellar basal body rod protein FlgG</fullName>
    </submittedName>
</protein>
<feature type="domain" description="Flagellar hook protein FlgE/F/G-like D1" evidence="5">
    <location>
        <begin position="91"/>
        <end position="160"/>
    </location>
</feature>